<evidence type="ECO:0000313" key="2">
    <source>
        <dbReference type="EMBL" id="KLU84784.1"/>
    </source>
</evidence>
<dbReference type="AlphaFoldDB" id="A0A0C4DV20"/>
<feature type="region of interest" description="Disordered" evidence="1">
    <location>
        <begin position="34"/>
        <end position="88"/>
    </location>
</feature>
<accession>A0A0C4DV20</accession>
<name>A0A0C4DV20_MAGP6</name>
<dbReference type="OrthoDB" id="4850648at2759"/>
<dbReference type="VEuPathDB" id="FungiDB:MAPG_03820"/>
<dbReference type="EnsemblFungi" id="MAPG_03820T0">
    <property type="protein sequence ID" value="MAPG_03820T0"/>
    <property type="gene ID" value="MAPG_03820"/>
</dbReference>
<gene>
    <name evidence="2" type="ORF">MAPG_03820</name>
</gene>
<reference evidence="4" key="1">
    <citation type="submission" date="2010-05" db="EMBL/GenBank/DDBJ databases">
        <title>The genome sequence of Magnaporthe poae strain ATCC 64411.</title>
        <authorList>
            <person name="Ma L.-J."/>
            <person name="Dead R."/>
            <person name="Young S."/>
            <person name="Zeng Q."/>
            <person name="Koehrsen M."/>
            <person name="Alvarado L."/>
            <person name="Berlin A."/>
            <person name="Chapman S.B."/>
            <person name="Chen Z."/>
            <person name="Freedman E."/>
            <person name="Gellesch M."/>
            <person name="Goldberg J."/>
            <person name="Griggs A."/>
            <person name="Gujja S."/>
            <person name="Heilman E.R."/>
            <person name="Heiman D."/>
            <person name="Hepburn T."/>
            <person name="Howarth C."/>
            <person name="Jen D."/>
            <person name="Larson L."/>
            <person name="Mehta T."/>
            <person name="Neiman D."/>
            <person name="Pearson M."/>
            <person name="Roberts A."/>
            <person name="Saif S."/>
            <person name="Shea T."/>
            <person name="Shenoy N."/>
            <person name="Sisk P."/>
            <person name="Stolte C."/>
            <person name="Sykes S."/>
            <person name="Walk T."/>
            <person name="White J."/>
            <person name="Yandava C."/>
            <person name="Haas B."/>
            <person name="Nusbaum C."/>
            <person name="Birren B."/>
        </authorList>
    </citation>
    <scope>NUCLEOTIDE SEQUENCE [LARGE SCALE GENOMIC DNA]</scope>
    <source>
        <strain evidence="4">ATCC 64411 / 73-15</strain>
    </source>
</reference>
<reference evidence="2" key="3">
    <citation type="submission" date="2011-03" db="EMBL/GenBank/DDBJ databases">
        <title>Annotation of Magnaporthe poae ATCC 64411.</title>
        <authorList>
            <person name="Ma L.-J."/>
            <person name="Dead R."/>
            <person name="Young S.K."/>
            <person name="Zeng Q."/>
            <person name="Gargeya S."/>
            <person name="Fitzgerald M."/>
            <person name="Haas B."/>
            <person name="Abouelleil A."/>
            <person name="Alvarado L."/>
            <person name="Arachchi H.M."/>
            <person name="Berlin A."/>
            <person name="Brown A."/>
            <person name="Chapman S.B."/>
            <person name="Chen Z."/>
            <person name="Dunbar C."/>
            <person name="Freedman E."/>
            <person name="Gearin G."/>
            <person name="Gellesch M."/>
            <person name="Goldberg J."/>
            <person name="Griggs A."/>
            <person name="Gujja S."/>
            <person name="Heiman D."/>
            <person name="Howarth C."/>
            <person name="Larson L."/>
            <person name="Lui A."/>
            <person name="MacDonald P.J.P."/>
            <person name="Mehta T."/>
            <person name="Montmayeur A."/>
            <person name="Murphy C."/>
            <person name="Neiman D."/>
            <person name="Pearson M."/>
            <person name="Priest M."/>
            <person name="Roberts A."/>
            <person name="Saif S."/>
            <person name="Shea T."/>
            <person name="Shenoy N."/>
            <person name="Sisk P."/>
            <person name="Stolte C."/>
            <person name="Sykes S."/>
            <person name="Yandava C."/>
            <person name="Wortman J."/>
            <person name="Nusbaum C."/>
            <person name="Birren B."/>
        </authorList>
    </citation>
    <scope>NUCLEOTIDE SEQUENCE</scope>
    <source>
        <strain evidence="2">ATCC 64411</strain>
    </source>
</reference>
<keyword evidence="4" id="KW-1185">Reference proteome</keyword>
<evidence type="ECO:0000256" key="1">
    <source>
        <dbReference type="SAM" id="MobiDB-lite"/>
    </source>
</evidence>
<dbReference type="eggNOG" id="ENOG502S89B">
    <property type="taxonomic scope" value="Eukaryota"/>
</dbReference>
<evidence type="ECO:0000313" key="4">
    <source>
        <dbReference type="Proteomes" id="UP000011715"/>
    </source>
</evidence>
<feature type="compositionally biased region" description="Basic residues" evidence="1">
    <location>
        <begin position="38"/>
        <end position="47"/>
    </location>
</feature>
<evidence type="ECO:0000313" key="3">
    <source>
        <dbReference type="EnsemblFungi" id="MAPG_03820T0"/>
    </source>
</evidence>
<reference evidence="2" key="2">
    <citation type="submission" date="2010-05" db="EMBL/GenBank/DDBJ databases">
        <title>The Genome Sequence of Magnaporthe poae strain ATCC 64411.</title>
        <authorList>
            <consortium name="The Broad Institute Genome Sequencing Platform"/>
            <consortium name="Broad Institute Genome Sequencing Center for Infectious Disease"/>
            <person name="Ma L.-J."/>
            <person name="Dead R."/>
            <person name="Young S."/>
            <person name="Zeng Q."/>
            <person name="Koehrsen M."/>
            <person name="Alvarado L."/>
            <person name="Berlin A."/>
            <person name="Chapman S.B."/>
            <person name="Chen Z."/>
            <person name="Freedman E."/>
            <person name="Gellesch M."/>
            <person name="Goldberg J."/>
            <person name="Griggs A."/>
            <person name="Gujja S."/>
            <person name="Heilman E.R."/>
            <person name="Heiman D."/>
            <person name="Hepburn T."/>
            <person name="Howarth C."/>
            <person name="Jen D."/>
            <person name="Larson L."/>
            <person name="Mehta T."/>
            <person name="Neiman D."/>
            <person name="Pearson M."/>
            <person name="Roberts A."/>
            <person name="Saif S."/>
            <person name="Shea T."/>
            <person name="Shenoy N."/>
            <person name="Sisk P."/>
            <person name="Stolte C."/>
            <person name="Sykes S."/>
            <person name="Walk T."/>
            <person name="White J."/>
            <person name="Yandava C."/>
            <person name="Haas B."/>
            <person name="Nusbaum C."/>
            <person name="Birren B."/>
        </authorList>
    </citation>
    <scope>NUCLEOTIDE SEQUENCE</scope>
    <source>
        <strain evidence="2">ATCC 64411</strain>
    </source>
</reference>
<dbReference type="OMA" id="WHDEWML"/>
<dbReference type="PANTHER" id="PTHR37827">
    <property type="entry name" value="TUDOR DOMAIN-CONTAINING PROTEIN"/>
    <property type="match status" value="1"/>
</dbReference>
<dbReference type="Proteomes" id="UP000011715">
    <property type="component" value="Unassembled WGS sequence"/>
</dbReference>
<organism evidence="3 4">
    <name type="scientific">Magnaporthiopsis poae (strain ATCC 64411 / 73-15)</name>
    <name type="common">Kentucky bluegrass fungus</name>
    <name type="synonym">Magnaporthe poae</name>
    <dbReference type="NCBI Taxonomy" id="644358"/>
    <lineage>
        <taxon>Eukaryota</taxon>
        <taxon>Fungi</taxon>
        <taxon>Dikarya</taxon>
        <taxon>Ascomycota</taxon>
        <taxon>Pezizomycotina</taxon>
        <taxon>Sordariomycetes</taxon>
        <taxon>Sordariomycetidae</taxon>
        <taxon>Magnaporthales</taxon>
        <taxon>Magnaporthaceae</taxon>
        <taxon>Magnaporthiopsis</taxon>
    </lineage>
</organism>
<dbReference type="EMBL" id="ADBL01000906">
    <property type="status" value="NOT_ANNOTATED_CDS"/>
    <property type="molecule type" value="Genomic_DNA"/>
</dbReference>
<dbReference type="STRING" id="644358.A0A0C4DV20"/>
<protein>
    <recommendedName>
        <fullName evidence="5">HNH domain-containing protein</fullName>
    </recommendedName>
</protein>
<dbReference type="PANTHER" id="PTHR37827:SF1">
    <property type="entry name" value="HNH DOMAIN-CONTAINING PROTEIN"/>
    <property type="match status" value="1"/>
</dbReference>
<proteinExistence type="predicted"/>
<sequence>MAATLDKIGQESTANFELFRDCLSAVLVERLSPSPSKKSLRKARPRRRDPQPKSNATSSHARSPEESVGAGSVAPLCSTPDEGRLGGDDTAAAAEELGEFIDYIAAASFASLPEDLRSLNHREWTEDPTLSARYPLPLTGGSLSNVLPSVLVNFSGGGPPGPGPERLHRRRLSTCTRVNLSYHHLIPRMVHDKVVRRGWHREDELQNVAWLCGACHRAVHRFANHEDLARHYYTVEKLLAQDEIAAFARWVGRLRWKKK</sequence>
<evidence type="ECO:0008006" key="5">
    <source>
        <dbReference type="Google" id="ProtNLM"/>
    </source>
</evidence>
<reference evidence="3" key="5">
    <citation type="submission" date="2015-06" db="UniProtKB">
        <authorList>
            <consortium name="EnsemblFungi"/>
        </authorList>
    </citation>
    <scope>IDENTIFICATION</scope>
    <source>
        <strain evidence="3">ATCC 64411</strain>
    </source>
</reference>
<reference evidence="3" key="4">
    <citation type="journal article" date="2015" name="G3 (Bethesda)">
        <title>Genome sequences of three phytopathogenic species of the Magnaporthaceae family of fungi.</title>
        <authorList>
            <person name="Okagaki L.H."/>
            <person name="Nunes C.C."/>
            <person name="Sailsbery J."/>
            <person name="Clay B."/>
            <person name="Brown D."/>
            <person name="John T."/>
            <person name="Oh Y."/>
            <person name="Young N."/>
            <person name="Fitzgerald M."/>
            <person name="Haas B.J."/>
            <person name="Zeng Q."/>
            <person name="Young S."/>
            <person name="Adiconis X."/>
            <person name="Fan L."/>
            <person name="Levin J.Z."/>
            <person name="Mitchell T.K."/>
            <person name="Okubara P.A."/>
            <person name="Farman M.L."/>
            <person name="Kohn L.M."/>
            <person name="Birren B."/>
            <person name="Ma L.-J."/>
            <person name="Dean R.A."/>
        </authorList>
    </citation>
    <scope>NUCLEOTIDE SEQUENCE</scope>
    <source>
        <strain evidence="3">ATCC 64411 / 73-15</strain>
    </source>
</reference>
<dbReference type="EMBL" id="GL876968">
    <property type="protein sequence ID" value="KLU84784.1"/>
    <property type="molecule type" value="Genomic_DNA"/>
</dbReference>